<feature type="region of interest" description="Disordered" evidence="1">
    <location>
        <begin position="179"/>
        <end position="210"/>
    </location>
</feature>
<evidence type="ECO:0000313" key="2">
    <source>
        <dbReference type="EMBL" id="PBK72223.1"/>
    </source>
</evidence>
<dbReference type="AlphaFoldDB" id="A0A2H3C7W7"/>
<dbReference type="EMBL" id="KZ293422">
    <property type="protein sequence ID" value="PBK72223.1"/>
    <property type="molecule type" value="Genomic_DNA"/>
</dbReference>
<sequence length="210" mass="22672">MATLRASSCNHRLSFGHSAPSRLKKRAEQRQAALNSIANNTVRQYYEPGGALDSQTTETQWVNKLYQNDITNGGPTSDVFNMGIPNNLEQGDITLVDDTRHDTGASLGDDAPEKFPWDTGSKAKLIQPVKENSTLSVMIDNDIPIALSPPPVLALSTIQTFEEYNEFIGSLGGAQLPPGWSDGPEIPVARSPSPVGAMNSVGHDLTDLER</sequence>
<dbReference type="Proteomes" id="UP000218334">
    <property type="component" value="Unassembled WGS sequence"/>
</dbReference>
<gene>
    <name evidence="2" type="ORF">ARMSODRAFT_972881</name>
</gene>
<accession>A0A2H3C7W7</accession>
<evidence type="ECO:0000313" key="3">
    <source>
        <dbReference type="Proteomes" id="UP000218334"/>
    </source>
</evidence>
<organism evidence="2 3">
    <name type="scientific">Armillaria solidipes</name>
    <dbReference type="NCBI Taxonomy" id="1076256"/>
    <lineage>
        <taxon>Eukaryota</taxon>
        <taxon>Fungi</taxon>
        <taxon>Dikarya</taxon>
        <taxon>Basidiomycota</taxon>
        <taxon>Agaricomycotina</taxon>
        <taxon>Agaricomycetes</taxon>
        <taxon>Agaricomycetidae</taxon>
        <taxon>Agaricales</taxon>
        <taxon>Marasmiineae</taxon>
        <taxon>Physalacriaceae</taxon>
        <taxon>Armillaria</taxon>
    </lineage>
</organism>
<keyword evidence="3" id="KW-1185">Reference proteome</keyword>
<proteinExistence type="predicted"/>
<protein>
    <submittedName>
        <fullName evidence="2">Uncharacterized protein</fullName>
    </submittedName>
</protein>
<reference evidence="3" key="1">
    <citation type="journal article" date="2017" name="Nat. Ecol. Evol.">
        <title>Genome expansion and lineage-specific genetic innovations in the forest pathogenic fungi Armillaria.</title>
        <authorList>
            <person name="Sipos G."/>
            <person name="Prasanna A.N."/>
            <person name="Walter M.C."/>
            <person name="O'Connor E."/>
            <person name="Balint B."/>
            <person name="Krizsan K."/>
            <person name="Kiss B."/>
            <person name="Hess J."/>
            <person name="Varga T."/>
            <person name="Slot J."/>
            <person name="Riley R."/>
            <person name="Boka B."/>
            <person name="Rigling D."/>
            <person name="Barry K."/>
            <person name="Lee J."/>
            <person name="Mihaltcheva S."/>
            <person name="LaButti K."/>
            <person name="Lipzen A."/>
            <person name="Waldron R."/>
            <person name="Moloney N.M."/>
            <person name="Sperisen C."/>
            <person name="Kredics L."/>
            <person name="Vagvoelgyi C."/>
            <person name="Patrignani A."/>
            <person name="Fitzpatrick D."/>
            <person name="Nagy I."/>
            <person name="Doyle S."/>
            <person name="Anderson J.B."/>
            <person name="Grigoriev I.V."/>
            <person name="Gueldener U."/>
            <person name="Muensterkoetter M."/>
            <person name="Nagy L.G."/>
        </authorList>
    </citation>
    <scope>NUCLEOTIDE SEQUENCE [LARGE SCALE GENOMIC DNA]</scope>
    <source>
        <strain evidence="3">28-4</strain>
    </source>
</reference>
<name>A0A2H3C7W7_9AGAR</name>
<evidence type="ECO:0000256" key="1">
    <source>
        <dbReference type="SAM" id="MobiDB-lite"/>
    </source>
</evidence>